<organism evidence="4 5">
    <name type="scientific">Flavisolibacter ginsengisoli DSM 18119</name>
    <dbReference type="NCBI Taxonomy" id="1121884"/>
    <lineage>
        <taxon>Bacteria</taxon>
        <taxon>Pseudomonadati</taxon>
        <taxon>Bacteroidota</taxon>
        <taxon>Chitinophagia</taxon>
        <taxon>Chitinophagales</taxon>
        <taxon>Chitinophagaceae</taxon>
        <taxon>Flavisolibacter</taxon>
    </lineage>
</organism>
<dbReference type="STRING" id="1121884.SAMN02745131_04184"/>
<dbReference type="PANTHER" id="PTHR10963:SF55">
    <property type="entry name" value="GLYCOSIDE HYDROLASE FAMILY 16 PROTEIN"/>
    <property type="match status" value="1"/>
</dbReference>
<dbReference type="Pfam" id="PF00722">
    <property type="entry name" value="Glyco_hydro_16"/>
    <property type="match status" value="1"/>
</dbReference>
<evidence type="ECO:0000256" key="2">
    <source>
        <dbReference type="SAM" id="SignalP"/>
    </source>
</evidence>
<dbReference type="PROSITE" id="PS51762">
    <property type="entry name" value="GH16_2"/>
    <property type="match status" value="1"/>
</dbReference>
<evidence type="ECO:0000313" key="4">
    <source>
        <dbReference type="EMBL" id="SHG04844.1"/>
    </source>
</evidence>
<proteinExistence type="inferred from homology"/>
<dbReference type="OrthoDB" id="9809583at2"/>
<feature type="domain" description="GH16" evidence="3">
    <location>
        <begin position="39"/>
        <end position="264"/>
    </location>
</feature>
<feature type="chain" id="PRO_5012725437" evidence="2">
    <location>
        <begin position="21"/>
        <end position="264"/>
    </location>
</feature>
<keyword evidence="4" id="KW-0378">Hydrolase</keyword>
<dbReference type="Proteomes" id="UP000184048">
    <property type="component" value="Unassembled WGS sequence"/>
</dbReference>
<dbReference type="InterPro" id="IPR000757">
    <property type="entry name" value="Beta-glucanase-like"/>
</dbReference>
<dbReference type="AlphaFoldDB" id="A0A1M5GM90"/>
<dbReference type="CDD" id="cd08023">
    <property type="entry name" value="GH16_laminarinase_like"/>
    <property type="match status" value="1"/>
</dbReference>
<accession>A0A1M5GM90</accession>
<dbReference type="EMBL" id="FQUU01000037">
    <property type="protein sequence ID" value="SHG04844.1"/>
    <property type="molecule type" value="Genomic_DNA"/>
</dbReference>
<name>A0A1M5GM90_9BACT</name>
<dbReference type="PROSITE" id="PS51257">
    <property type="entry name" value="PROKAR_LIPOPROTEIN"/>
    <property type="match status" value="1"/>
</dbReference>
<keyword evidence="2" id="KW-0732">Signal</keyword>
<comment type="similarity">
    <text evidence="1">Belongs to the glycosyl hydrolase 16 family.</text>
</comment>
<dbReference type="SUPFAM" id="SSF49899">
    <property type="entry name" value="Concanavalin A-like lectins/glucanases"/>
    <property type="match status" value="1"/>
</dbReference>
<gene>
    <name evidence="4" type="ORF">SAMN02745131_04184</name>
</gene>
<sequence>MRFLLYITLAIIIFSCASTQKPSTAVPVALKGWKLVWNDEFNGQGLPDSSKWGFDVGAKKWGNNELEYYTDHDTSNVKQQDGHLIITARKQEKEGMDYTSARLLTKKKAEFQYGRIEASAKLPAAVGTWPAIWMLGADIDKVDWPACGEIDIMEHRGMELNKIFGTLHYPGHFGANGNGKTIMIPGVTTSFHQYAVEWSPTEIKFFVDNQVYHTVTNSASIPFHHPFFILLNLAMGGDFGGRVDPGFTADSMMVDYVRVYERVE</sequence>
<dbReference type="InterPro" id="IPR050546">
    <property type="entry name" value="Glycosyl_Hydrlase_16"/>
</dbReference>
<dbReference type="GO" id="GO:0005975">
    <property type="term" value="P:carbohydrate metabolic process"/>
    <property type="evidence" value="ECO:0007669"/>
    <property type="project" value="InterPro"/>
</dbReference>
<keyword evidence="5" id="KW-1185">Reference proteome</keyword>
<protein>
    <submittedName>
        <fullName evidence="4">Glycosyl hydrolases family 16</fullName>
    </submittedName>
</protein>
<dbReference type="PANTHER" id="PTHR10963">
    <property type="entry name" value="GLYCOSYL HYDROLASE-RELATED"/>
    <property type="match status" value="1"/>
</dbReference>
<feature type="signal peptide" evidence="2">
    <location>
        <begin position="1"/>
        <end position="20"/>
    </location>
</feature>
<evidence type="ECO:0000256" key="1">
    <source>
        <dbReference type="ARBA" id="ARBA00006865"/>
    </source>
</evidence>
<dbReference type="GO" id="GO:0004553">
    <property type="term" value="F:hydrolase activity, hydrolyzing O-glycosyl compounds"/>
    <property type="evidence" value="ECO:0007669"/>
    <property type="project" value="InterPro"/>
</dbReference>
<dbReference type="RefSeq" id="WP_072837287.1">
    <property type="nucleotide sequence ID" value="NZ_FQUU01000037.1"/>
</dbReference>
<evidence type="ECO:0000259" key="3">
    <source>
        <dbReference type="PROSITE" id="PS51762"/>
    </source>
</evidence>
<dbReference type="InterPro" id="IPR013320">
    <property type="entry name" value="ConA-like_dom_sf"/>
</dbReference>
<evidence type="ECO:0000313" key="5">
    <source>
        <dbReference type="Proteomes" id="UP000184048"/>
    </source>
</evidence>
<reference evidence="4 5" key="1">
    <citation type="submission" date="2016-11" db="EMBL/GenBank/DDBJ databases">
        <authorList>
            <person name="Jaros S."/>
            <person name="Januszkiewicz K."/>
            <person name="Wedrychowicz H."/>
        </authorList>
    </citation>
    <scope>NUCLEOTIDE SEQUENCE [LARGE SCALE GENOMIC DNA]</scope>
    <source>
        <strain evidence="4 5">DSM 18119</strain>
    </source>
</reference>
<dbReference type="Gene3D" id="2.60.120.200">
    <property type="match status" value="1"/>
</dbReference>